<evidence type="ECO:0000256" key="1">
    <source>
        <dbReference type="SAM" id="MobiDB-lite"/>
    </source>
</evidence>
<dbReference type="GO" id="GO:0006270">
    <property type="term" value="P:DNA replication initiation"/>
    <property type="evidence" value="ECO:0007669"/>
    <property type="project" value="InterPro"/>
</dbReference>
<dbReference type="InterPro" id="IPR013948">
    <property type="entry name" value="DNA_replication_reg_Sld3_C"/>
</dbReference>
<dbReference type="InterPro" id="IPR042511">
    <property type="entry name" value="Sld3"/>
</dbReference>
<gene>
    <name evidence="3" type="ORF">BGW36DRAFT_359108</name>
</gene>
<protein>
    <submittedName>
        <fullName evidence="3">DNA replication regulator SLD3-domain-containing protein</fullName>
    </submittedName>
</protein>
<dbReference type="Gene3D" id="1.20.58.2130">
    <property type="match status" value="1"/>
</dbReference>
<evidence type="ECO:0000313" key="4">
    <source>
        <dbReference type="Proteomes" id="UP001201262"/>
    </source>
</evidence>
<accession>A0AAD4Q0L3</accession>
<evidence type="ECO:0000259" key="2">
    <source>
        <dbReference type="Pfam" id="PF08639"/>
    </source>
</evidence>
<dbReference type="RefSeq" id="XP_046072009.1">
    <property type="nucleotide sequence ID" value="XM_046214038.1"/>
</dbReference>
<dbReference type="GeneID" id="70244325"/>
<name>A0AAD4Q0L3_9EURO</name>
<evidence type="ECO:0000313" key="3">
    <source>
        <dbReference type="EMBL" id="KAH8697308.1"/>
    </source>
</evidence>
<keyword evidence="4" id="KW-1185">Reference proteome</keyword>
<comment type="caution">
    <text evidence="3">The sequence shown here is derived from an EMBL/GenBank/DDBJ whole genome shotgun (WGS) entry which is preliminary data.</text>
</comment>
<sequence length="904" mass="99450">MASRACSGILESTSLASLNTISGFPPASKKRKISHVETNNLLSPIISIKGHASSLSDNEFNLAPIELLPRSALPLTWLDSSTAVQSGNIFASNNELLQDIFSETDLPTVLAARLASNGAIYVVEQVKKHIYALTRLQSSIDEGEVRVAAKRSRNWNSGIRPAKGVADWREAARVQDVNEDGGSFLKHSKYDVRVAFGNGCPTNDNDGGSGSQVPVELMTEENDDPFASEFQAYAQTPSSRCSFQQLQPEIGQNEPGNPTPEVAMENLRTQYLEALYISKTSVAYFAKGPLTRSRNAFQNLNPEGSRCSDLLAFYKESILPVKKMDTKYREGLPTILRNMVLVLSDEERPKKRRSRKKKLGRNGLYPGEYEFIQKCWRSRQMADRGQLAELTKEEEIKRHVSELRLRETQLQILLILEAISLKNTLTEAANDSNAQGDNSVRKREMPKKGEDLNVLLELLLDRLCIWHAVSSAEGVVPESVKEAAENHLSGRKIESDALRDYCNEVIIPFYASRLPEQCKAIKKKLGGAVERASPSHLTPESKGSKTQGGASDRRTQLLKPRRTLQRVLTDEQAAASQKIRHPSLMRSNTTPALQESKGESIEPSLPSLGNSVRGGIQAARRVDKREVDLNAVAKQHESKIKKMGMLMEQKKELDAAINALRKPNRQLVASELADLAEKRTTSARKPKNPVRNPMGQGVQVIATPKASRKKEVHATLLPPPRGLTRRSSGSGKELGTSPALGSDVSLVPQSSVRSTLSSSVVRRDVNSIHETPSRGASKLSDPLDCMGDIAVETPNTAQCSRALFKVPALPTTRSLDDPHDQEISTPVPRRKTKNVEEAAAVDETPPRSSSVKFFAMPSSPLAPLVVTPVKRSVGLDERNTEMVKATPEKSIYEQLGWDEDDLAL</sequence>
<reference evidence="3" key="1">
    <citation type="submission" date="2021-12" db="EMBL/GenBank/DDBJ databases">
        <title>Convergent genome expansion in fungi linked to evolution of root-endophyte symbiosis.</title>
        <authorList>
            <consortium name="DOE Joint Genome Institute"/>
            <person name="Ke Y.-H."/>
            <person name="Bonito G."/>
            <person name="Liao H.-L."/>
            <person name="Looney B."/>
            <person name="Rojas-Flechas A."/>
            <person name="Nash J."/>
            <person name="Hameed K."/>
            <person name="Schadt C."/>
            <person name="Martin F."/>
            <person name="Crous P.W."/>
            <person name="Miettinen O."/>
            <person name="Magnuson J.K."/>
            <person name="Labbe J."/>
            <person name="Jacobson D."/>
            <person name="Doktycz M.J."/>
            <person name="Veneault-Fourrey C."/>
            <person name="Kuo A."/>
            <person name="Mondo S."/>
            <person name="Calhoun S."/>
            <person name="Riley R."/>
            <person name="Ohm R."/>
            <person name="LaButti K."/>
            <person name="Andreopoulos B."/>
            <person name="Pangilinan J."/>
            <person name="Nolan M."/>
            <person name="Tritt A."/>
            <person name="Clum A."/>
            <person name="Lipzen A."/>
            <person name="Daum C."/>
            <person name="Barry K."/>
            <person name="Grigoriev I.V."/>
            <person name="Vilgalys R."/>
        </authorList>
    </citation>
    <scope>NUCLEOTIDE SEQUENCE</scope>
    <source>
        <strain evidence="3">PMI_201</strain>
    </source>
</reference>
<dbReference type="PANTHER" id="PTHR28067:SF1">
    <property type="entry name" value="DNA REPLICATION REGULATOR SLD3"/>
    <property type="match status" value="1"/>
</dbReference>
<dbReference type="AlphaFoldDB" id="A0AAD4Q0L3"/>
<feature type="region of interest" description="Disordered" evidence="1">
    <location>
        <begin position="529"/>
        <end position="613"/>
    </location>
</feature>
<feature type="compositionally biased region" description="Low complexity" evidence="1">
    <location>
        <begin position="750"/>
        <end position="759"/>
    </location>
</feature>
<dbReference type="PANTHER" id="PTHR28067">
    <property type="entry name" value="DNA REPLICATION REGULATOR SLD3"/>
    <property type="match status" value="1"/>
</dbReference>
<feature type="region of interest" description="Disordered" evidence="1">
    <location>
        <begin position="704"/>
        <end position="759"/>
    </location>
</feature>
<feature type="domain" description="DNA replication regulator Sld3 C-terminal" evidence="2">
    <location>
        <begin position="264"/>
        <end position="774"/>
    </location>
</feature>
<dbReference type="Pfam" id="PF08639">
    <property type="entry name" value="Sld3_STD"/>
    <property type="match status" value="1"/>
</dbReference>
<feature type="region of interest" description="Disordered" evidence="1">
    <location>
        <begin position="811"/>
        <end position="836"/>
    </location>
</feature>
<organism evidence="3 4">
    <name type="scientific">Talaromyces proteolyticus</name>
    <dbReference type="NCBI Taxonomy" id="1131652"/>
    <lineage>
        <taxon>Eukaryota</taxon>
        <taxon>Fungi</taxon>
        <taxon>Dikarya</taxon>
        <taxon>Ascomycota</taxon>
        <taxon>Pezizomycotina</taxon>
        <taxon>Eurotiomycetes</taxon>
        <taxon>Eurotiomycetidae</taxon>
        <taxon>Eurotiales</taxon>
        <taxon>Trichocomaceae</taxon>
        <taxon>Talaromyces</taxon>
        <taxon>Talaromyces sect. Bacilispori</taxon>
    </lineage>
</organism>
<proteinExistence type="predicted"/>
<dbReference type="Proteomes" id="UP001201262">
    <property type="component" value="Unassembled WGS sequence"/>
</dbReference>
<dbReference type="EMBL" id="JAJTJA010000006">
    <property type="protein sequence ID" value="KAH8697308.1"/>
    <property type="molecule type" value="Genomic_DNA"/>
</dbReference>
<dbReference type="GO" id="GO:0031261">
    <property type="term" value="C:DNA replication preinitiation complex"/>
    <property type="evidence" value="ECO:0007669"/>
    <property type="project" value="TreeGrafter"/>
</dbReference>